<keyword evidence="4" id="KW-1185">Reference proteome</keyword>
<name>A0ABR1JJL3_9AGAR</name>
<keyword evidence="2" id="KW-0472">Membrane</keyword>
<feature type="compositionally biased region" description="Low complexity" evidence="1">
    <location>
        <begin position="37"/>
        <end position="55"/>
    </location>
</feature>
<dbReference type="Proteomes" id="UP001498398">
    <property type="component" value="Unassembled WGS sequence"/>
</dbReference>
<gene>
    <name evidence="3" type="ORF">VKT23_008122</name>
</gene>
<evidence type="ECO:0000256" key="1">
    <source>
        <dbReference type="SAM" id="MobiDB-lite"/>
    </source>
</evidence>
<proteinExistence type="predicted"/>
<sequence>MVSGVRLPHIASQQSASIPSLVIEPISDSILSLSSSQSNFDECSTSSRPSSSTTTLKDRLTLPLRLAGDAEANKDYTSLDESDDLSTSPSSPTPSPVHPYAFRPASPTPSSSLSTEFALVNSLSARSPDDQHSVHRYLSVVIPSSCLDLRLSQISRLSQLENMGILEDLDGYTYYGYPNSEPESERTRSTSDLTSDGESTTPATPRAASNKRIRRIPAPKLVSADMREIKNGAYIYNPYSGVFTRDKDPYTRFPRRLSKGSPRCLSLSSGTIGVPRGIADEIYVDKPWLDAKNNPNATRVRVAYFLTYGLIFMGFVVGALDCYFGYRRAVKEVEALLQTGSSYALNY</sequence>
<reference evidence="3 4" key="1">
    <citation type="submission" date="2024-01" db="EMBL/GenBank/DDBJ databases">
        <title>A draft genome for the cacao thread blight pathogen Marasmiellus scandens.</title>
        <authorList>
            <person name="Baruah I.K."/>
            <person name="Leung J."/>
            <person name="Bukari Y."/>
            <person name="Amoako-Attah I."/>
            <person name="Meinhardt L.W."/>
            <person name="Bailey B.A."/>
            <person name="Cohen S.P."/>
        </authorList>
    </citation>
    <scope>NUCLEOTIDE SEQUENCE [LARGE SCALE GENOMIC DNA]</scope>
    <source>
        <strain evidence="3 4">GH-19</strain>
    </source>
</reference>
<keyword evidence="2" id="KW-0812">Transmembrane</keyword>
<feature type="transmembrane region" description="Helical" evidence="2">
    <location>
        <begin position="302"/>
        <end position="324"/>
    </location>
</feature>
<comment type="caution">
    <text evidence="3">The sequence shown here is derived from an EMBL/GenBank/DDBJ whole genome shotgun (WGS) entry which is preliminary data.</text>
</comment>
<feature type="compositionally biased region" description="Polar residues" evidence="1">
    <location>
        <begin position="192"/>
        <end position="203"/>
    </location>
</feature>
<evidence type="ECO:0000313" key="4">
    <source>
        <dbReference type="Proteomes" id="UP001498398"/>
    </source>
</evidence>
<feature type="region of interest" description="Disordered" evidence="1">
    <location>
        <begin position="37"/>
        <end position="59"/>
    </location>
</feature>
<dbReference type="EMBL" id="JBANRG010000012">
    <property type="protein sequence ID" value="KAK7461695.1"/>
    <property type="molecule type" value="Genomic_DNA"/>
</dbReference>
<organism evidence="3 4">
    <name type="scientific">Marasmiellus scandens</name>
    <dbReference type="NCBI Taxonomy" id="2682957"/>
    <lineage>
        <taxon>Eukaryota</taxon>
        <taxon>Fungi</taxon>
        <taxon>Dikarya</taxon>
        <taxon>Basidiomycota</taxon>
        <taxon>Agaricomycotina</taxon>
        <taxon>Agaricomycetes</taxon>
        <taxon>Agaricomycetidae</taxon>
        <taxon>Agaricales</taxon>
        <taxon>Marasmiineae</taxon>
        <taxon>Omphalotaceae</taxon>
        <taxon>Marasmiellus</taxon>
    </lineage>
</organism>
<evidence type="ECO:0000256" key="2">
    <source>
        <dbReference type="SAM" id="Phobius"/>
    </source>
</evidence>
<protein>
    <submittedName>
        <fullName evidence="3">Uncharacterized protein</fullName>
    </submittedName>
</protein>
<feature type="region of interest" description="Disordered" evidence="1">
    <location>
        <begin position="176"/>
        <end position="210"/>
    </location>
</feature>
<keyword evidence="2" id="KW-1133">Transmembrane helix</keyword>
<evidence type="ECO:0000313" key="3">
    <source>
        <dbReference type="EMBL" id="KAK7461695.1"/>
    </source>
</evidence>
<feature type="region of interest" description="Disordered" evidence="1">
    <location>
        <begin position="78"/>
        <end position="113"/>
    </location>
</feature>
<accession>A0ABR1JJL3</accession>